<feature type="domain" description="F-box" evidence="1">
    <location>
        <begin position="47"/>
        <end position="93"/>
    </location>
</feature>
<organism evidence="2 3">
    <name type="scientific">Fonsecaea monophora</name>
    <dbReference type="NCBI Taxonomy" id="254056"/>
    <lineage>
        <taxon>Eukaryota</taxon>
        <taxon>Fungi</taxon>
        <taxon>Dikarya</taxon>
        <taxon>Ascomycota</taxon>
        <taxon>Pezizomycotina</taxon>
        <taxon>Eurotiomycetes</taxon>
        <taxon>Chaetothyriomycetidae</taxon>
        <taxon>Chaetothyriales</taxon>
        <taxon>Herpotrichiellaceae</taxon>
        <taxon>Fonsecaea</taxon>
    </lineage>
</organism>
<protein>
    <recommendedName>
        <fullName evidence="1">F-box domain-containing protein</fullName>
    </recommendedName>
</protein>
<dbReference type="Proteomes" id="UP000077002">
    <property type="component" value="Unassembled WGS sequence"/>
</dbReference>
<accession>A0A177FK66</accession>
<evidence type="ECO:0000313" key="3">
    <source>
        <dbReference type="Proteomes" id="UP000077002"/>
    </source>
</evidence>
<dbReference type="GeneID" id="34596731"/>
<dbReference type="RefSeq" id="XP_022516048.1">
    <property type="nucleotide sequence ID" value="XM_022651535.1"/>
</dbReference>
<keyword evidence="3" id="KW-1185">Reference proteome</keyword>
<dbReference type="PROSITE" id="PS50181">
    <property type="entry name" value="FBOX"/>
    <property type="match status" value="1"/>
</dbReference>
<sequence length="365" mass="41538">MERNRHELQDLVARYSYQPDDLLKGMIILHEPAGQTTVRRDSSSSTFGLLDQLPVELLYFLLGFLDLRSISHLSQVSLRGHVVVRSFHIYRDLLKYASRALTVLGRTRSIRYHSATTLHTALFSHDCVSCRHFGTFLFLPTFESCCYECLSKNQSLWVASRALVKKCFDLDDHQIKKLPVLRSLPDLYQIGTQPEISRTRRLNLVSVKSAKALGLKVHGSTANMPDWDSLCRPWAPSTKHLKEYNYLRWLQAAPMQPLDGDPVILPRQPHTPNDNYCGMASIPFPSIGRDGQHDSGLWCRGCEWACENLLHEDEQEIEAPLSYSIPPDCDVEDVLLALAHRARPKIEFASHIQNCYGVKKLADDV</sequence>
<dbReference type="OrthoDB" id="2687876at2759"/>
<dbReference type="AlphaFoldDB" id="A0A177FK66"/>
<proteinExistence type="predicted"/>
<dbReference type="SUPFAM" id="SSF81383">
    <property type="entry name" value="F-box domain"/>
    <property type="match status" value="1"/>
</dbReference>
<comment type="caution">
    <text evidence="2">The sequence shown here is derived from an EMBL/GenBank/DDBJ whole genome shotgun (WGS) entry which is preliminary data.</text>
</comment>
<evidence type="ECO:0000259" key="1">
    <source>
        <dbReference type="PROSITE" id="PS50181"/>
    </source>
</evidence>
<reference evidence="2 3" key="1">
    <citation type="submission" date="2016-03" db="EMBL/GenBank/DDBJ databases">
        <title>Draft genome sequence of the Fonsecaea monophora CBS 269.37.</title>
        <authorList>
            <person name="Bombassaro A."/>
            <person name="Vinicius W.A."/>
            <person name="De Hoog S."/>
            <person name="Sun J."/>
            <person name="Souza E.M."/>
            <person name="Raittz R.T."/>
            <person name="Costa F."/>
            <person name="Leao A.C."/>
            <person name="Tadra-Sfeir M.Z."/>
            <person name="Baura V."/>
            <person name="Balsanelli E."/>
            <person name="Pedrosa F.O."/>
            <person name="Moreno L.F."/>
            <person name="Steffens M.B."/>
            <person name="Xi L."/>
            <person name="Bocca A.L."/>
            <person name="Felipe M.S."/>
            <person name="Teixeira M."/>
            <person name="Telles Filho F.Q."/>
            <person name="Azevedo C.M."/>
            <person name="Gomes R."/>
            <person name="Vicente V.A."/>
        </authorList>
    </citation>
    <scope>NUCLEOTIDE SEQUENCE [LARGE SCALE GENOMIC DNA]</scope>
    <source>
        <strain evidence="2 3">CBS 269.37</strain>
    </source>
</reference>
<dbReference type="InterPro" id="IPR036047">
    <property type="entry name" value="F-box-like_dom_sf"/>
</dbReference>
<evidence type="ECO:0000313" key="2">
    <source>
        <dbReference type="EMBL" id="OAG44096.1"/>
    </source>
</evidence>
<dbReference type="InterPro" id="IPR001810">
    <property type="entry name" value="F-box_dom"/>
</dbReference>
<name>A0A177FK66_9EURO</name>
<gene>
    <name evidence="2" type="ORF">AYO21_01553</name>
</gene>
<dbReference type="EMBL" id="LVKK01000006">
    <property type="protein sequence ID" value="OAG44096.1"/>
    <property type="molecule type" value="Genomic_DNA"/>
</dbReference>